<dbReference type="EMBL" id="NFKM01000011">
    <property type="protein sequence ID" value="OUP60061.1"/>
    <property type="molecule type" value="Genomic_DNA"/>
</dbReference>
<dbReference type="SUPFAM" id="SSF52540">
    <property type="entry name" value="P-loop containing nucleoside triphosphate hydrolases"/>
    <property type="match status" value="1"/>
</dbReference>
<dbReference type="Pfam" id="PF08707">
    <property type="entry name" value="PriCT_2"/>
    <property type="match status" value="1"/>
</dbReference>
<evidence type="ECO:0000259" key="1">
    <source>
        <dbReference type="Pfam" id="PF08707"/>
    </source>
</evidence>
<keyword evidence="3" id="KW-1185">Reference proteome</keyword>
<name>A0A1Y4LY87_9FIRM</name>
<dbReference type="AlphaFoldDB" id="A0A1Y4LY87"/>
<sequence length="735" mass="84207">MESNIKELLKYIDPSTLNYQEWVNVGMALKHEGFSAWDWEEWSQKDSARYHPGECGSKWESFKEESGNIVTGGTIYQMAYDRGYVPPIRQETIALGWDDEISDDYVVVDSNNVEVLPIEQPDGRKWKPVNELIKYLETLFNDEDIVGFVTKSWVNEDGKHVPTQGSYKKTAGQLISELRGCKGDLGVVMGDYDQEAGAWIRFNPLDGNGCKNSNVTEFRYALVECDDMDLAKQNALIRELELPVACLVYSGGKSIHAIVKVDAADNKEYRKRVDYLYKICKKNGLIIDEQNKNPSRLSRMPGIKRGDNKQFLIDTNIGKSSWNEWEEWIESVNDDLPDPENLADVWNEMPSLSPELIKGVLRCGHKMLISGPSKAGKSFALIELTIALAEGSKWLEWDCKQGRVMYVNLELDRASCLHRFDDVYKAMHLQPNHINNIDIWNLRGKSVPMDQLAPKLIRRAAKKNYIAIIIDPIYKVITGDENSADQMAKFCNQFDKVCTELGCAVIYCHHHSKGAQGGKRSMDRASGSGVFARDPDALLDLIELEVSDAIKEQEENKAVCKFCMEWIRRYNLQNQIPIDDQFSQVKMLEWCRDLLKPQYKQITEELKDVRAKTKARTAWRIEGTLREFKRFEPVNLWFDYPVHHWDHTGVLKDINPEEAKPLWKKASDSAKKKAQKSRNDKKIAIDNFIDLENYGDPVMIKDLMAKFDKPDSTIRSWVKQAGYSVKNGYVIRPGD</sequence>
<evidence type="ECO:0000313" key="3">
    <source>
        <dbReference type="Proteomes" id="UP000195447"/>
    </source>
</evidence>
<dbReference type="Proteomes" id="UP000195447">
    <property type="component" value="Unassembled WGS sequence"/>
</dbReference>
<organism evidence="2 3">
    <name type="scientific">Faecalitalea cylindroides</name>
    <dbReference type="NCBI Taxonomy" id="39483"/>
    <lineage>
        <taxon>Bacteria</taxon>
        <taxon>Bacillati</taxon>
        <taxon>Bacillota</taxon>
        <taxon>Erysipelotrichia</taxon>
        <taxon>Erysipelotrichales</taxon>
        <taxon>Erysipelotrichaceae</taxon>
        <taxon>Faecalitalea</taxon>
    </lineage>
</organism>
<gene>
    <name evidence="2" type="ORF">B5F14_06485</name>
</gene>
<dbReference type="Pfam" id="PF13481">
    <property type="entry name" value="AAA_25"/>
    <property type="match status" value="1"/>
</dbReference>
<evidence type="ECO:0000313" key="2">
    <source>
        <dbReference type="EMBL" id="OUP60061.1"/>
    </source>
</evidence>
<dbReference type="InterPro" id="IPR027417">
    <property type="entry name" value="P-loop_NTPase"/>
</dbReference>
<accession>A0A1Y4LY87</accession>
<feature type="domain" description="Primase C-terminal 2" evidence="1">
    <location>
        <begin position="5"/>
        <end position="79"/>
    </location>
</feature>
<comment type="caution">
    <text evidence="2">The sequence shown here is derived from an EMBL/GenBank/DDBJ whole genome shotgun (WGS) entry which is preliminary data.</text>
</comment>
<protein>
    <submittedName>
        <fullName evidence="2">DNA primase</fullName>
    </submittedName>
</protein>
<dbReference type="InterPro" id="IPR038724">
    <property type="entry name" value="RepA"/>
</dbReference>
<proteinExistence type="predicted"/>
<dbReference type="CDD" id="cd01125">
    <property type="entry name" value="RepA_RSF1010_like"/>
    <property type="match status" value="1"/>
</dbReference>
<dbReference type="Gene3D" id="3.40.50.300">
    <property type="entry name" value="P-loop containing nucleotide triphosphate hydrolases"/>
    <property type="match status" value="1"/>
</dbReference>
<dbReference type="GO" id="GO:0016817">
    <property type="term" value="F:hydrolase activity, acting on acid anhydrides"/>
    <property type="evidence" value="ECO:0007669"/>
    <property type="project" value="InterPro"/>
</dbReference>
<dbReference type="InterPro" id="IPR014819">
    <property type="entry name" value="PriCT_2"/>
</dbReference>
<dbReference type="RefSeq" id="WP_087158728.1">
    <property type="nucleotide sequence ID" value="NZ_NFKM01000011.1"/>
</dbReference>
<reference evidence="3" key="1">
    <citation type="submission" date="2017-04" db="EMBL/GenBank/DDBJ databases">
        <title>Function of individual gut microbiota members based on whole genome sequencing of pure cultures obtained from chicken caecum.</title>
        <authorList>
            <person name="Medvecky M."/>
            <person name="Cejkova D."/>
            <person name="Polansky O."/>
            <person name="Karasova D."/>
            <person name="Kubasova T."/>
            <person name="Cizek A."/>
            <person name="Rychlik I."/>
        </authorList>
    </citation>
    <scope>NUCLEOTIDE SEQUENCE [LARGE SCALE GENOMIC DNA]</scope>
    <source>
        <strain evidence="3">An178</strain>
    </source>
</reference>